<dbReference type="GO" id="GO:0008168">
    <property type="term" value="F:methyltransferase activity"/>
    <property type="evidence" value="ECO:0007669"/>
    <property type="project" value="InterPro"/>
</dbReference>
<keyword evidence="4" id="KW-1185">Reference proteome</keyword>
<evidence type="ECO:0000259" key="1">
    <source>
        <dbReference type="Pfam" id="PF00590"/>
    </source>
</evidence>
<dbReference type="PIRSF" id="PIRSF002845">
    <property type="entry name" value="Ttrprl_mtas_MazG"/>
    <property type="match status" value="1"/>
</dbReference>
<dbReference type="OrthoDB" id="9808939at2"/>
<dbReference type="InterPro" id="IPR048015">
    <property type="entry name" value="NTP-PPase_MazG-like_N"/>
</dbReference>
<dbReference type="InterPro" id="IPR011551">
    <property type="entry name" value="NTP_PyrPHydrolase_MazG"/>
</dbReference>
<dbReference type="Gene3D" id="1.10.287.1080">
    <property type="entry name" value="MazG-like"/>
    <property type="match status" value="2"/>
</dbReference>
<dbReference type="GO" id="GO:0006203">
    <property type="term" value="P:dGTP catabolic process"/>
    <property type="evidence" value="ECO:0007669"/>
    <property type="project" value="TreeGrafter"/>
</dbReference>
<name>A0A1D8GJQ7_9FIRM</name>
<dbReference type="InterPro" id="IPR014777">
    <property type="entry name" value="4pyrrole_Mease_sub1"/>
</dbReference>
<dbReference type="GO" id="GO:0046047">
    <property type="term" value="P:TTP catabolic process"/>
    <property type="evidence" value="ECO:0007669"/>
    <property type="project" value="TreeGrafter"/>
</dbReference>
<dbReference type="STRING" id="1424294.Gferi_16760"/>
<dbReference type="GO" id="GO:0046081">
    <property type="term" value="P:dUTP catabolic process"/>
    <property type="evidence" value="ECO:0007669"/>
    <property type="project" value="TreeGrafter"/>
</dbReference>
<dbReference type="CDD" id="cd11529">
    <property type="entry name" value="NTP-PPase_MazG_Cterm"/>
    <property type="match status" value="1"/>
</dbReference>
<feature type="domain" description="Tetrapyrrole methylase" evidence="1">
    <location>
        <begin position="5"/>
        <end position="207"/>
    </location>
</feature>
<dbReference type="InterPro" id="IPR004518">
    <property type="entry name" value="MazG-like_dom"/>
</dbReference>
<dbReference type="PANTHER" id="PTHR30522">
    <property type="entry name" value="NUCLEOSIDE TRIPHOSPHATE PYROPHOSPHOHYDROLASE"/>
    <property type="match status" value="1"/>
</dbReference>
<dbReference type="EMBL" id="CP017269">
    <property type="protein sequence ID" value="AOT71062.1"/>
    <property type="molecule type" value="Genomic_DNA"/>
</dbReference>
<dbReference type="RefSeq" id="WP_069978499.1">
    <property type="nucleotide sequence ID" value="NZ_CP017269.1"/>
</dbReference>
<evidence type="ECO:0000313" key="4">
    <source>
        <dbReference type="Proteomes" id="UP000095743"/>
    </source>
</evidence>
<dbReference type="GO" id="GO:0006950">
    <property type="term" value="P:response to stress"/>
    <property type="evidence" value="ECO:0007669"/>
    <property type="project" value="UniProtKB-ARBA"/>
</dbReference>
<dbReference type="Pfam" id="PF03819">
    <property type="entry name" value="MazG"/>
    <property type="match status" value="2"/>
</dbReference>
<feature type="domain" description="NTP pyrophosphohydrolase MazG-like" evidence="2">
    <location>
        <begin position="256"/>
        <end position="329"/>
    </location>
</feature>
<protein>
    <submittedName>
        <fullName evidence="3">Nucleoside triphosphate pyrophosphohydrolase</fullName>
    </submittedName>
</protein>
<dbReference type="GO" id="GO:0046061">
    <property type="term" value="P:dATP catabolic process"/>
    <property type="evidence" value="ECO:0007669"/>
    <property type="project" value="TreeGrafter"/>
</dbReference>
<dbReference type="CDD" id="cd11723">
    <property type="entry name" value="YabN_N_like"/>
    <property type="match status" value="1"/>
</dbReference>
<dbReference type="SUPFAM" id="SSF101386">
    <property type="entry name" value="all-alpha NTP pyrophosphatases"/>
    <property type="match status" value="2"/>
</dbReference>
<dbReference type="InterPro" id="IPR024180">
    <property type="entry name" value="Tetrapyrrole_Mease/MazG_pred"/>
</dbReference>
<dbReference type="GO" id="GO:0047429">
    <property type="term" value="F:nucleoside triphosphate diphosphatase activity"/>
    <property type="evidence" value="ECO:0007669"/>
    <property type="project" value="InterPro"/>
</dbReference>
<dbReference type="PANTHER" id="PTHR30522:SF0">
    <property type="entry name" value="NUCLEOSIDE TRIPHOSPHATE PYROPHOSPHOHYDROLASE"/>
    <property type="match status" value="1"/>
</dbReference>
<dbReference type="FunFam" id="1.10.287.1080:FF:000001">
    <property type="entry name" value="Nucleoside triphosphate pyrophosphohydrolase"/>
    <property type="match status" value="1"/>
</dbReference>
<accession>A0A1D8GJQ7</accession>
<evidence type="ECO:0000259" key="2">
    <source>
        <dbReference type="Pfam" id="PF03819"/>
    </source>
</evidence>
<dbReference type="FunFam" id="1.10.287.1080:FF:000003">
    <property type="entry name" value="Nucleoside triphosphate pyrophosphohydrolase"/>
    <property type="match status" value="1"/>
</dbReference>
<proteinExistence type="predicted"/>
<feature type="domain" description="NTP pyrophosphohydrolase MazG-like" evidence="2">
    <location>
        <begin position="395"/>
        <end position="453"/>
    </location>
</feature>
<dbReference type="AlphaFoldDB" id="A0A1D8GJQ7"/>
<dbReference type="GO" id="GO:0046076">
    <property type="term" value="P:dTTP catabolic process"/>
    <property type="evidence" value="ECO:0007669"/>
    <property type="project" value="TreeGrafter"/>
</dbReference>
<dbReference type="Proteomes" id="UP000095743">
    <property type="component" value="Chromosome"/>
</dbReference>
<dbReference type="KEGG" id="gfe:Gferi_16760"/>
<dbReference type="NCBIfam" id="TIGR00444">
    <property type="entry name" value="mazG"/>
    <property type="match status" value="1"/>
</dbReference>
<dbReference type="GO" id="GO:0046052">
    <property type="term" value="P:UTP catabolic process"/>
    <property type="evidence" value="ECO:0007669"/>
    <property type="project" value="TreeGrafter"/>
</dbReference>
<sequence>MQYQLTVLGLGPGSIDYITMTAVERLKSGKKIILRTQKHPVVEELRALGISMESFDSLYEGAADFDQVYDAIVDRLFEMLQKEDVIYAVPGSPFVAENSVQKLIQRADEMKIAIVFVPGVSFIEAVLHVLKKDPIKGLKILDGLQLDCQIPDPDGDVLITQVYSSAVASDIKLKLMNYYPDETPVVIIRGAGIPGEERIQDCKLYELDRFGWMDYLTSVYIPKIEENTEKYYTMNNLIQIMAKLRNKDGCPWDRKQTHESLKQYLIEEAYEVLEAIEKEDSDLMVEELGDLLLQIVFHARIAEESGHFNMVDVLTGICRKLVYRHPHVFGSYRVNTDTAALQNWEEMKRKEKDEKSHTEGLKRVPKQLPALMRSYKVQGKAADAGFDWDNVEDAIDKIREELQELLEVYKTSETGKIVEELGDLIFAVVNVARFLKVNPELALKGTTEKFIERFAYIEEMARKNGKRLEDMTLQEMDDMWNMAKIHKNKKNDKKY</sequence>
<gene>
    <name evidence="3" type="ORF">Gferi_16760</name>
</gene>
<reference evidence="3 4" key="1">
    <citation type="submission" date="2016-09" db="EMBL/GenBank/DDBJ databases">
        <title>Genomic analysis reveals versatility of anaerobic energy metabolism of Geosporobacter ferrireducens IRF9 of phylum Firmicutes.</title>
        <authorList>
            <person name="Kim S.-J."/>
        </authorList>
    </citation>
    <scope>NUCLEOTIDE SEQUENCE [LARGE SCALE GENOMIC DNA]</scope>
    <source>
        <strain evidence="3 4">IRF9</strain>
    </source>
</reference>
<dbReference type="SUPFAM" id="SSF53790">
    <property type="entry name" value="Tetrapyrrole methylase"/>
    <property type="match status" value="1"/>
</dbReference>
<evidence type="ECO:0000313" key="3">
    <source>
        <dbReference type="EMBL" id="AOT71062.1"/>
    </source>
</evidence>
<dbReference type="Gene3D" id="3.40.1010.10">
    <property type="entry name" value="Cobalt-precorrin-4 Transmethylase, Domain 1"/>
    <property type="match status" value="1"/>
</dbReference>
<dbReference type="Pfam" id="PF00590">
    <property type="entry name" value="TP_methylase"/>
    <property type="match status" value="1"/>
</dbReference>
<dbReference type="InterPro" id="IPR000878">
    <property type="entry name" value="4pyrrol_Mease"/>
</dbReference>
<keyword evidence="3" id="KW-0378">Hydrolase</keyword>
<dbReference type="InterPro" id="IPR048011">
    <property type="entry name" value="NTP-PPase_MazG-like_C"/>
</dbReference>
<dbReference type="NCBIfam" id="NF007113">
    <property type="entry name" value="PRK09562.1"/>
    <property type="match status" value="1"/>
</dbReference>
<organism evidence="3 4">
    <name type="scientific">Geosporobacter ferrireducens</name>
    <dbReference type="NCBI Taxonomy" id="1424294"/>
    <lineage>
        <taxon>Bacteria</taxon>
        <taxon>Bacillati</taxon>
        <taxon>Bacillota</taxon>
        <taxon>Clostridia</taxon>
        <taxon>Peptostreptococcales</taxon>
        <taxon>Thermotaleaceae</taxon>
        <taxon>Geosporobacter</taxon>
    </lineage>
</organism>
<dbReference type="InterPro" id="IPR035013">
    <property type="entry name" value="YabN_N"/>
</dbReference>
<dbReference type="CDD" id="cd11528">
    <property type="entry name" value="NTP-PPase_MazG_Nterm"/>
    <property type="match status" value="1"/>
</dbReference>
<dbReference type="InterPro" id="IPR035996">
    <property type="entry name" value="4pyrrol_Methylase_sf"/>
</dbReference>